<protein>
    <submittedName>
        <fullName evidence="2">Uncharacterized protein</fullName>
    </submittedName>
</protein>
<evidence type="ECO:0000256" key="1">
    <source>
        <dbReference type="SAM" id="Phobius"/>
    </source>
</evidence>
<name>A0A9P8C7D4_9HELO</name>
<gene>
    <name evidence="2" type="ORF">BJ875DRAFT_440805</name>
</gene>
<organism evidence="2 3">
    <name type="scientific">Amylocarpus encephaloides</name>
    <dbReference type="NCBI Taxonomy" id="45428"/>
    <lineage>
        <taxon>Eukaryota</taxon>
        <taxon>Fungi</taxon>
        <taxon>Dikarya</taxon>
        <taxon>Ascomycota</taxon>
        <taxon>Pezizomycotina</taxon>
        <taxon>Leotiomycetes</taxon>
        <taxon>Helotiales</taxon>
        <taxon>Helotiales incertae sedis</taxon>
        <taxon>Amylocarpus</taxon>
    </lineage>
</organism>
<keyword evidence="1" id="KW-0472">Membrane</keyword>
<dbReference type="EMBL" id="MU251446">
    <property type="protein sequence ID" value="KAG9234946.1"/>
    <property type="molecule type" value="Genomic_DNA"/>
</dbReference>
<evidence type="ECO:0000313" key="3">
    <source>
        <dbReference type="Proteomes" id="UP000824998"/>
    </source>
</evidence>
<keyword evidence="1" id="KW-0812">Transmembrane</keyword>
<reference evidence="2" key="1">
    <citation type="journal article" date="2021" name="IMA Fungus">
        <title>Genomic characterization of three marine fungi, including Emericellopsis atlantica sp. nov. with signatures of a generalist lifestyle and marine biomass degradation.</title>
        <authorList>
            <person name="Hagestad O.C."/>
            <person name="Hou L."/>
            <person name="Andersen J.H."/>
            <person name="Hansen E.H."/>
            <person name="Altermark B."/>
            <person name="Li C."/>
            <person name="Kuhnert E."/>
            <person name="Cox R.J."/>
            <person name="Crous P.W."/>
            <person name="Spatafora J.W."/>
            <person name="Lail K."/>
            <person name="Amirebrahimi M."/>
            <person name="Lipzen A."/>
            <person name="Pangilinan J."/>
            <person name="Andreopoulos W."/>
            <person name="Hayes R.D."/>
            <person name="Ng V."/>
            <person name="Grigoriev I.V."/>
            <person name="Jackson S.A."/>
            <person name="Sutton T.D.S."/>
            <person name="Dobson A.D.W."/>
            <person name="Rama T."/>
        </authorList>
    </citation>
    <scope>NUCLEOTIDE SEQUENCE</scope>
    <source>
        <strain evidence="2">TRa018bII</strain>
    </source>
</reference>
<keyword evidence="3" id="KW-1185">Reference proteome</keyword>
<keyword evidence="1" id="KW-1133">Transmembrane helix</keyword>
<dbReference type="Proteomes" id="UP000824998">
    <property type="component" value="Unassembled WGS sequence"/>
</dbReference>
<dbReference type="AlphaFoldDB" id="A0A9P8C7D4"/>
<accession>A0A9P8C7D4</accession>
<feature type="transmembrane region" description="Helical" evidence="1">
    <location>
        <begin position="44"/>
        <end position="65"/>
    </location>
</feature>
<comment type="caution">
    <text evidence="2">The sequence shown here is derived from an EMBL/GenBank/DDBJ whole genome shotgun (WGS) entry which is preliminary data.</text>
</comment>
<dbReference type="OrthoDB" id="3561793at2759"/>
<evidence type="ECO:0000313" key="2">
    <source>
        <dbReference type="EMBL" id="KAG9234946.1"/>
    </source>
</evidence>
<sequence>MSQISGSLTNLPPAVLKLLFNAPVLKAPDGVQSNFIDPETSPSIQIVTTSIILGFVLLFFINRVYAKVFLMKRFTWDDGTLFLGLIYHFILQIQSKAKLARFAISYISEGVQKGRIGRH</sequence>
<proteinExistence type="predicted"/>